<dbReference type="AlphaFoldDB" id="A0AAV5GMT8"/>
<feature type="compositionally biased region" description="Basic and acidic residues" evidence="2">
    <location>
        <begin position="441"/>
        <end position="451"/>
    </location>
</feature>
<accession>A0AAV5GMT8</accession>
<feature type="compositionally biased region" description="Basic and acidic residues" evidence="2">
    <location>
        <begin position="238"/>
        <end position="249"/>
    </location>
</feature>
<dbReference type="GO" id="GO:0005634">
    <property type="term" value="C:nucleus"/>
    <property type="evidence" value="ECO:0007669"/>
    <property type="project" value="TreeGrafter"/>
</dbReference>
<feature type="region of interest" description="Disordered" evidence="2">
    <location>
        <begin position="436"/>
        <end position="481"/>
    </location>
</feature>
<dbReference type="PROSITE" id="PS50330">
    <property type="entry name" value="UIM"/>
    <property type="match status" value="1"/>
</dbReference>
<dbReference type="PANTHER" id="PTHR14464:SF4">
    <property type="entry name" value="EXONUCLEASE V"/>
    <property type="match status" value="1"/>
</dbReference>
<feature type="compositionally biased region" description="Basic and acidic residues" evidence="2">
    <location>
        <begin position="464"/>
        <end position="473"/>
    </location>
</feature>
<feature type="region of interest" description="Disordered" evidence="2">
    <location>
        <begin position="205"/>
        <end position="249"/>
    </location>
</feature>
<dbReference type="InterPro" id="IPR019190">
    <property type="entry name" value="EXOV"/>
</dbReference>
<feature type="region of interest" description="Disordered" evidence="2">
    <location>
        <begin position="593"/>
        <end position="650"/>
    </location>
</feature>
<proteinExistence type="inferred from homology"/>
<comment type="caution">
    <text evidence="3">The sequence shown here is derived from an EMBL/GenBank/DDBJ whole genome shotgun (WGS) entry which is preliminary data.</text>
</comment>
<dbReference type="GO" id="GO:0045145">
    <property type="term" value="F:single-stranded DNA 5'-3' DNA exonuclease activity"/>
    <property type="evidence" value="ECO:0007669"/>
    <property type="project" value="InterPro"/>
</dbReference>
<evidence type="ECO:0008006" key="5">
    <source>
        <dbReference type="Google" id="ProtNLM"/>
    </source>
</evidence>
<dbReference type="GO" id="GO:0005739">
    <property type="term" value="C:mitochondrion"/>
    <property type="evidence" value="ECO:0007669"/>
    <property type="project" value="TreeGrafter"/>
</dbReference>
<sequence length="697" mass="74719">MNAMPGSAASSDYGNELDYTDAALDAELDALEQAARGGAVERSAGAAHVEVALEGRGEAERFRQRRGWGGLSVSDLSGPSWCEFQHSYRLATKPYLPPLERPATITTAAGTTIAVDSRRTVRREKVLDRGKEVHAQIEREVMGELQEVKVEVTGKEEWWALRVLNTCVCLDALIETGRVRELPVVGWVGDFLVFGVCDEVERRDLVPPEPRPSASPPVRPAPPATPSRASARKKGKKREASPETPRRQGAEQRLLEHFFSPVPSPKHALNGRSKDGVTEALQVDLTTEDGFVEEAAGTPRWTFILSDTKTRFNASIPSHAESRPARLQLMLYHRLLTSLISSPSSPSAFSWPRLYTHLALSPTATLSSAFLASLAPILSGSPSLLATLSRATTLEQFVATLQQYGALLSSAGGSAWLSDELEISYRLREPARGRWKSRRPIPAEKRARDAGAAEDMQDAGGSEGAEKRRRAEREADEEEDLRRALEISLREVSAEEAAPPVAAGAAVGAPVSAGVDEFDIVDTQLEDSQLPFLANPSLPIPVDVPPTADPPSSSLAASAEAFALPFNSQSSANGSSEAPAAVVRSSRYNLRRRPLPQPATSASAVDSAATPDPAVALPTASATEPPRAASPASTASTAFDPDADPSHIGTESFANDAVELDAWLENVVAYWRGEREPIGVALSEVNRCSRGSFITGN</sequence>
<protein>
    <recommendedName>
        <fullName evidence="5">Proteophosphoglycan ppg4</fullName>
    </recommendedName>
</protein>
<dbReference type="GO" id="GO:0036297">
    <property type="term" value="P:interstrand cross-link repair"/>
    <property type="evidence" value="ECO:0007669"/>
    <property type="project" value="TreeGrafter"/>
</dbReference>
<feature type="compositionally biased region" description="Low complexity" evidence="2">
    <location>
        <begin position="598"/>
        <end position="638"/>
    </location>
</feature>
<feature type="compositionally biased region" description="Pro residues" evidence="2">
    <location>
        <begin position="207"/>
        <end position="225"/>
    </location>
</feature>
<reference evidence="3 4" key="1">
    <citation type="submission" date="2021-12" db="EMBL/GenBank/DDBJ databases">
        <title>High titer production of polyol ester of fatty acids by Rhodotorula paludigena BS15 towards product separation-free biomass refinery.</title>
        <authorList>
            <person name="Mano J."/>
            <person name="Ono H."/>
            <person name="Tanaka T."/>
            <person name="Naito K."/>
            <person name="Sushida H."/>
            <person name="Ike M."/>
            <person name="Tokuyasu K."/>
            <person name="Kitaoka M."/>
        </authorList>
    </citation>
    <scope>NUCLEOTIDE SEQUENCE [LARGE SCALE GENOMIC DNA]</scope>
    <source>
        <strain evidence="3 4">BS15</strain>
    </source>
</reference>
<keyword evidence="4" id="KW-1185">Reference proteome</keyword>
<evidence type="ECO:0000256" key="1">
    <source>
        <dbReference type="ARBA" id="ARBA00009797"/>
    </source>
</evidence>
<dbReference type="InterPro" id="IPR003903">
    <property type="entry name" value="UIM_dom"/>
</dbReference>
<gene>
    <name evidence="3" type="ORF">Rhopal_006960-T1</name>
</gene>
<dbReference type="Proteomes" id="UP001342314">
    <property type="component" value="Unassembled WGS sequence"/>
</dbReference>
<organism evidence="3 4">
    <name type="scientific">Rhodotorula paludigena</name>
    <dbReference type="NCBI Taxonomy" id="86838"/>
    <lineage>
        <taxon>Eukaryota</taxon>
        <taxon>Fungi</taxon>
        <taxon>Dikarya</taxon>
        <taxon>Basidiomycota</taxon>
        <taxon>Pucciniomycotina</taxon>
        <taxon>Microbotryomycetes</taxon>
        <taxon>Sporidiobolales</taxon>
        <taxon>Sporidiobolaceae</taxon>
        <taxon>Rhodotorula</taxon>
    </lineage>
</organism>
<comment type="similarity">
    <text evidence="1">Belongs to the EXO5 family.</text>
</comment>
<dbReference type="EMBL" id="BQKY01000015">
    <property type="protein sequence ID" value="GJN93901.1"/>
    <property type="molecule type" value="Genomic_DNA"/>
</dbReference>
<dbReference type="PANTHER" id="PTHR14464">
    <property type="entry name" value="EXONUCLEASE V"/>
    <property type="match status" value="1"/>
</dbReference>
<evidence type="ECO:0000313" key="3">
    <source>
        <dbReference type="EMBL" id="GJN93901.1"/>
    </source>
</evidence>
<evidence type="ECO:0000313" key="4">
    <source>
        <dbReference type="Proteomes" id="UP001342314"/>
    </source>
</evidence>
<evidence type="ECO:0000256" key="2">
    <source>
        <dbReference type="SAM" id="MobiDB-lite"/>
    </source>
</evidence>
<name>A0AAV5GMT8_9BASI</name>
<dbReference type="Pfam" id="PF09810">
    <property type="entry name" value="Exo5"/>
    <property type="match status" value="2"/>
</dbReference>